<organism evidence="1 2">
    <name type="scientific">Denitromonas iodatirespirans</name>
    <dbReference type="NCBI Taxonomy" id="2795389"/>
    <lineage>
        <taxon>Bacteria</taxon>
        <taxon>Pseudomonadati</taxon>
        <taxon>Pseudomonadota</taxon>
        <taxon>Betaproteobacteria</taxon>
        <taxon>Rhodocyclales</taxon>
        <taxon>Zoogloeaceae</taxon>
        <taxon>Denitromonas</taxon>
    </lineage>
</organism>
<proteinExistence type="predicted"/>
<comment type="caution">
    <text evidence="1">The sequence shown here is derived from an EMBL/GenBank/DDBJ whole genome shotgun (WGS) entry which is preliminary data.</text>
</comment>
<gene>
    <name evidence="1" type="ORF">I8J34_10870</name>
</gene>
<dbReference type="RefSeq" id="WP_214361429.1">
    <property type="nucleotide sequence ID" value="NZ_JAEKFT010000010.1"/>
</dbReference>
<accession>A0A944H7W6</accession>
<dbReference type="Pfam" id="PF04985">
    <property type="entry name" value="Phage_tube"/>
    <property type="match status" value="1"/>
</dbReference>
<dbReference type="NCBIfam" id="TIGR01611">
    <property type="entry name" value="tail_tube"/>
    <property type="match status" value="1"/>
</dbReference>
<protein>
    <submittedName>
        <fullName evidence="1">Phage major tail tube protein</fullName>
    </submittedName>
</protein>
<name>A0A944H7W6_DENI1</name>
<evidence type="ECO:0000313" key="1">
    <source>
        <dbReference type="EMBL" id="MBT0961673.1"/>
    </source>
</evidence>
<evidence type="ECO:0000313" key="2">
    <source>
        <dbReference type="Proteomes" id="UP000694660"/>
    </source>
</evidence>
<sequence>MLPRKLKNFAWFADGVSYVGQASEITLPSLSRKTEEMRNGGMNAPIDSDMGMEGMTMEVTTGLARELFTGFGHPKADGVLWRFTGAYQESTSGAVTAVEIVARGRYKEINMGNAKAGEDAPIKLSMSLAYYKLTIDNEVVVEVDPINFVEVINGEDRLAAQKAALGI</sequence>
<dbReference type="InterPro" id="IPR006498">
    <property type="entry name" value="Tail_tube"/>
</dbReference>
<reference evidence="2" key="1">
    <citation type="journal article" date="2022" name="ISME J.">
        <title>Genetic and phylogenetic analysis of dissimilatory iodate-reducing bacteria identifies potential niches across the world's oceans.</title>
        <authorList>
            <person name="Reyes-Umana V."/>
            <person name="Henning Z."/>
            <person name="Lee K."/>
            <person name="Barnum T.P."/>
            <person name="Coates J.D."/>
        </authorList>
    </citation>
    <scope>NUCLEOTIDE SEQUENCE [LARGE SCALE GENOMIC DNA]</scope>
    <source>
        <strain evidence="2">IR12</strain>
    </source>
</reference>
<dbReference type="Proteomes" id="UP000694660">
    <property type="component" value="Unassembled WGS sequence"/>
</dbReference>
<keyword evidence="2" id="KW-1185">Reference proteome</keyword>
<dbReference type="EMBL" id="JAEKFT010000010">
    <property type="protein sequence ID" value="MBT0961673.1"/>
    <property type="molecule type" value="Genomic_DNA"/>
</dbReference>
<dbReference type="AlphaFoldDB" id="A0A944H7W6"/>